<dbReference type="CDD" id="cd00156">
    <property type="entry name" value="REC"/>
    <property type="match status" value="1"/>
</dbReference>
<dbReference type="FunFam" id="1.10.287.130:FF:000003">
    <property type="entry name" value="Histidine kinase"/>
    <property type="match status" value="1"/>
</dbReference>
<dbReference type="InterPro" id="IPR036890">
    <property type="entry name" value="HATPase_C_sf"/>
</dbReference>
<feature type="modified residue" description="4-aspartylphosphate" evidence="14">
    <location>
        <position position="1314"/>
    </location>
</feature>
<dbReference type="Gene3D" id="3.40.50.2300">
    <property type="match status" value="2"/>
</dbReference>
<evidence type="ECO:0000313" key="20">
    <source>
        <dbReference type="EMBL" id="TLX48061.1"/>
    </source>
</evidence>
<dbReference type="PRINTS" id="PR00344">
    <property type="entry name" value="BCTRLSENSOR"/>
</dbReference>
<dbReference type="CDD" id="cd17546">
    <property type="entry name" value="REC_hyHK_CKI1_RcsC-like"/>
    <property type="match status" value="1"/>
</dbReference>
<dbReference type="InterPro" id="IPR003661">
    <property type="entry name" value="HisK_dim/P_dom"/>
</dbReference>
<feature type="domain" description="Response regulatory" evidence="19">
    <location>
        <begin position="1102"/>
        <end position="1224"/>
    </location>
</feature>
<dbReference type="EMBL" id="PPSW01000007">
    <property type="protein sequence ID" value="TLX48061.1"/>
    <property type="molecule type" value="Genomic_DNA"/>
</dbReference>
<feature type="modified residue" description="4-aspartylphosphate" evidence="14">
    <location>
        <position position="1157"/>
    </location>
</feature>
<evidence type="ECO:0000256" key="3">
    <source>
        <dbReference type="ARBA" id="ARBA00012438"/>
    </source>
</evidence>
<dbReference type="Pfam" id="PF02518">
    <property type="entry name" value="HATPase_c"/>
    <property type="match status" value="1"/>
</dbReference>
<proteinExistence type="predicted"/>
<keyword evidence="9" id="KW-0418">Kinase</keyword>
<feature type="domain" description="Histidine kinase" evidence="18">
    <location>
        <begin position="863"/>
        <end position="1085"/>
    </location>
</feature>
<dbReference type="Gene3D" id="2.130.10.10">
    <property type="entry name" value="YVTN repeat-like/Quinoprotein amine dehydrogenase"/>
    <property type="match status" value="3"/>
</dbReference>
<keyword evidence="13 16" id="KW-0472">Membrane</keyword>
<dbReference type="OrthoDB" id="9772100at2"/>
<evidence type="ECO:0000256" key="7">
    <source>
        <dbReference type="ARBA" id="ARBA00022692"/>
    </source>
</evidence>
<dbReference type="Pfam" id="PF07494">
    <property type="entry name" value="Reg_prop"/>
    <property type="match status" value="5"/>
</dbReference>
<feature type="signal peptide" evidence="17">
    <location>
        <begin position="1"/>
        <end position="24"/>
    </location>
</feature>
<dbReference type="Gene3D" id="1.10.287.130">
    <property type="match status" value="1"/>
</dbReference>
<evidence type="ECO:0000256" key="4">
    <source>
        <dbReference type="ARBA" id="ARBA00022475"/>
    </source>
</evidence>
<dbReference type="SMART" id="SM00448">
    <property type="entry name" value="REC"/>
    <property type="match status" value="2"/>
</dbReference>
<dbReference type="InterPro" id="IPR011110">
    <property type="entry name" value="Reg_prop"/>
</dbReference>
<dbReference type="CDD" id="cd16922">
    <property type="entry name" value="HATPase_EvgS-ArcB-TorS-like"/>
    <property type="match status" value="1"/>
</dbReference>
<evidence type="ECO:0000256" key="8">
    <source>
        <dbReference type="ARBA" id="ARBA00022741"/>
    </source>
</evidence>
<evidence type="ECO:0000256" key="16">
    <source>
        <dbReference type="SAM" id="Phobius"/>
    </source>
</evidence>
<evidence type="ECO:0000256" key="15">
    <source>
        <dbReference type="SAM" id="Coils"/>
    </source>
</evidence>
<evidence type="ECO:0000256" key="1">
    <source>
        <dbReference type="ARBA" id="ARBA00000085"/>
    </source>
</evidence>
<evidence type="ECO:0000256" key="6">
    <source>
        <dbReference type="ARBA" id="ARBA00022679"/>
    </source>
</evidence>
<feature type="chain" id="PRO_5024442033" description="histidine kinase" evidence="17">
    <location>
        <begin position="25"/>
        <end position="1386"/>
    </location>
</feature>
<dbReference type="InterPro" id="IPR001789">
    <property type="entry name" value="Sig_transdc_resp-reg_receiver"/>
</dbReference>
<sequence>MDKLFKCAHAVFVLLLIISSNSVAQIPLLTNEYSVKKLTAEEGFVSSEIYSIIQDKQGLIWFGTAENGVMRYDGRKVTLFEFDSMSENGLSHNDAGNLMLDRNGNIWIGTWGGGANKYNPATGRFDNHLHDPKRSDSISANRIQSLHHDEDGSIWLGSYDQGLNHYLGENQFSHVKKATEKAPGLSHNRVWDIENKDKNTLWVATSFGLNLFDKKNLTFEYYFPDPTNNTPTGANEIRHILKTRSDQIYIGTQQGPFKFNQDTKQFTQLGLFNNENLGQVNSMIEDQDGFIWFVTSKGVFRLDPADDKIKQLELEHNNGLRIIFEDSAKTLWITNEVQGIYKLVPHRKFKSIQNPELVAPNGILNNSIGDLLIATSNSELFKWHVDSQKLEKLSGAIFNEANGFNNNRLLERPVLYLSDDNLLWIAQDEGLAAFDLVTRNIELITYPKDDPGHKEFREIRALNADTLGKIWIGTYKNGVYTYDPQQRKFTHLDSTYGLTHPEVLEIFRDNKGNMWVGTGDGANLWQEDMQFFMPFKNNRYNPDSLLGSIVQDIHQTRSGEIWIATQKGLNLYRPDAQNFKHVKKEDGLPTNLIRAIADDAEGYLWLTTNKGVSKYSPKNDTIKNFDSQDGLLGLNYYPNSLVKGSNNTFFTSSQRGIEYFSSTSLTSNQADPNLILTGFNVMGQPVQLDMPYSYVTDINLSYLDYVFSFEFAVLDFISPNKNQYAYKLEGYDDKWIEIGNRNIASFTNLDGGDYTFMVKATNSNGEWSNNMLTVNLHVSPPLWQTWWAYCIYVLILLTLIFSAIYLRTRLQKVEIIRQKQFVTKLEQQVSEKTASLESQAKELAAALEKAEEATQLKSDFLANMSHEIRTPMNGVIGMLNLLKAGELNNEQAHTVDIARTSANSLLTLINDILDFSKIEADKLELENIEFDIRDLIELLAESMSLSAQSKGVEILFELTELKTTAIKSDPGRIRQILTNILSNAIKFTEHGEIVIAAKLLATNSPDTFQLNCQIRDTGIGIPNDKLFSLFDAFSQVDASTTRKYGGTGLGLSITKRLCQLLGGDISVTSEVGVGSCFTISCLVTSQNQSTTEHYELGHLGLKLLLVDANSSSRFALKKQLNAWGVEVADCVSGEAALNILKTQDMQSTASFDIVLFDKYLPCMQGESFAKQLRTTTSFRETKLVMMGRLNEQYSQIQIIELGVDAYFYKPITQAALLKSLAVASAELRHQLEANNSQALSVEQATATATPNSESDWTANVHLLLVEDNKVNQLVALKVLSNIGIKTEVAENGLQAIEKLSASNESEPFTLILMDCQMPEMDGYQATQAIRLGEAGDNNIAIPIIAMTANAMQGDKQKCLDAGMSDYITKPIVEAQVIEKIKEWSLK</sequence>
<dbReference type="SUPFAM" id="SSF55874">
    <property type="entry name" value="ATPase domain of HSP90 chaperone/DNA topoisomerase II/histidine kinase"/>
    <property type="match status" value="1"/>
</dbReference>
<evidence type="ECO:0000259" key="18">
    <source>
        <dbReference type="PROSITE" id="PS50109"/>
    </source>
</evidence>
<evidence type="ECO:0000256" key="12">
    <source>
        <dbReference type="ARBA" id="ARBA00023012"/>
    </source>
</evidence>
<dbReference type="SMART" id="SM00388">
    <property type="entry name" value="HisKA"/>
    <property type="match status" value="1"/>
</dbReference>
<dbReference type="GO" id="GO:0000155">
    <property type="term" value="F:phosphorelay sensor kinase activity"/>
    <property type="evidence" value="ECO:0007669"/>
    <property type="project" value="InterPro"/>
</dbReference>
<reference evidence="20 21" key="1">
    <citation type="submission" date="2018-01" db="EMBL/GenBank/DDBJ databases">
        <title>Co-occurrence of chitin degradation, pigmentation and bioactivity in marine Pseudoalteromonas.</title>
        <authorList>
            <person name="Paulsen S."/>
            <person name="Gram L."/>
            <person name="Machado H."/>
        </authorList>
    </citation>
    <scope>NUCLEOTIDE SEQUENCE [LARGE SCALE GENOMIC DNA]</scope>
    <source>
        <strain evidence="20 21">S3663</strain>
    </source>
</reference>
<accession>A0A5R9Q4H3</accession>
<dbReference type="InterPro" id="IPR003594">
    <property type="entry name" value="HATPase_dom"/>
</dbReference>
<evidence type="ECO:0000256" key="17">
    <source>
        <dbReference type="SAM" id="SignalP"/>
    </source>
</evidence>
<keyword evidence="12" id="KW-0902">Two-component regulatory system</keyword>
<keyword evidence="7 16" id="KW-0812">Transmembrane</keyword>
<feature type="transmembrane region" description="Helical" evidence="16">
    <location>
        <begin position="786"/>
        <end position="806"/>
    </location>
</feature>
<dbReference type="PANTHER" id="PTHR45339">
    <property type="entry name" value="HYBRID SIGNAL TRANSDUCTION HISTIDINE KINASE J"/>
    <property type="match status" value="1"/>
</dbReference>
<keyword evidence="5 14" id="KW-0597">Phosphoprotein</keyword>
<feature type="coiled-coil region" evidence="15">
    <location>
        <begin position="822"/>
        <end position="856"/>
    </location>
</feature>
<dbReference type="Gene3D" id="3.30.565.10">
    <property type="entry name" value="Histidine kinase-like ATPase, C-terminal domain"/>
    <property type="match status" value="1"/>
</dbReference>
<protein>
    <recommendedName>
        <fullName evidence="3">histidine kinase</fullName>
        <ecNumber evidence="3">2.7.13.3</ecNumber>
    </recommendedName>
</protein>
<dbReference type="CDD" id="cd00082">
    <property type="entry name" value="HisKA"/>
    <property type="match status" value="1"/>
</dbReference>
<comment type="subcellular location">
    <subcellularLocation>
        <location evidence="2">Cell membrane</location>
        <topology evidence="2">Multi-pass membrane protein</topology>
    </subcellularLocation>
</comment>
<keyword evidence="17" id="KW-0732">Signal</keyword>
<dbReference type="Pfam" id="PF07495">
    <property type="entry name" value="Y_Y_Y"/>
    <property type="match status" value="1"/>
</dbReference>
<dbReference type="InterPro" id="IPR015943">
    <property type="entry name" value="WD40/YVTN_repeat-like_dom_sf"/>
</dbReference>
<dbReference type="GO" id="GO:0005886">
    <property type="term" value="C:plasma membrane"/>
    <property type="evidence" value="ECO:0007669"/>
    <property type="project" value="UniProtKB-SubCell"/>
</dbReference>
<keyword evidence="15" id="KW-0175">Coiled coil</keyword>
<dbReference type="SUPFAM" id="SSF52172">
    <property type="entry name" value="CheY-like"/>
    <property type="match status" value="2"/>
</dbReference>
<keyword evidence="8" id="KW-0547">Nucleotide-binding</keyword>
<gene>
    <name evidence="20" type="ORF">C1E24_04465</name>
</gene>
<keyword evidence="11 16" id="KW-1133">Transmembrane helix</keyword>
<dbReference type="SUPFAM" id="SSF63829">
    <property type="entry name" value="Calcium-dependent phosphotriesterase"/>
    <property type="match status" value="3"/>
</dbReference>
<evidence type="ECO:0000256" key="5">
    <source>
        <dbReference type="ARBA" id="ARBA00022553"/>
    </source>
</evidence>
<dbReference type="InterPro" id="IPR011006">
    <property type="entry name" value="CheY-like_superfamily"/>
</dbReference>
<dbReference type="RefSeq" id="WP_138479124.1">
    <property type="nucleotide sequence ID" value="NZ_PPSW01000007.1"/>
</dbReference>
<dbReference type="PROSITE" id="PS50109">
    <property type="entry name" value="HIS_KIN"/>
    <property type="match status" value="1"/>
</dbReference>
<comment type="catalytic activity">
    <reaction evidence="1">
        <text>ATP + protein L-histidine = ADP + protein N-phospho-L-histidine.</text>
        <dbReference type="EC" id="2.7.13.3"/>
    </reaction>
</comment>
<dbReference type="Pfam" id="PF00072">
    <property type="entry name" value="Response_reg"/>
    <property type="match status" value="2"/>
</dbReference>
<dbReference type="FunFam" id="2.60.40.10:FF:000791">
    <property type="entry name" value="Two-component system sensor histidine kinase/response regulator"/>
    <property type="match status" value="1"/>
</dbReference>
<dbReference type="Gene3D" id="2.60.40.10">
    <property type="entry name" value="Immunoglobulins"/>
    <property type="match status" value="1"/>
</dbReference>
<evidence type="ECO:0000256" key="14">
    <source>
        <dbReference type="PROSITE-ProRule" id="PRU00169"/>
    </source>
</evidence>
<evidence type="ECO:0000256" key="2">
    <source>
        <dbReference type="ARBA" id="ARBA00004651"/>
    </source>
</evidence>
<evidence type="ECO:0000256" key="9">
    <source>
        <dbReference type="ARBA" id="ARBA00022777"/>
    </source>
</evidence>
<evidence type="ECO:0000313" key="21">
    <source>
        <dbReference type="Proteomes" id="UP000309186"/>
    </source>
</evidence>
<dbReference type="InterPro" id="IPR013783">
    <property type="entry name" value="Ig-like_fold"/>
</dbReference>
<keyword evidence="4" id="KW-1003">Cell membrane</keyword>
<keyword evidence="10" id="KW-0067">ATP-binding</keyword>
<dbReference type="InterPro" id="IPR036097">
    <property type="entry name" value="HisK_dim/P_sf"/>
</dbReference>
<dbReference type="FunFam" id="3.30.565.10:FF:000010">
    <property type="entry name" value="Sensor histidine kinase RcsC"/>
    <property type="match status" value="1"/>
</dbReference>
<evidence type="ECO:0000256" key="13">
    <source>
        <dbReference type="ARBA" id="ARBA00023136"/>
    </source>
</evidence>
<evidence type="ECO:0000256" key="10">
    <source>
        <dbReference type="ARBA" id="ARBA00022840"/>
    </source>
</evidence>
<dbReference type="GO" id="GO:0005524">
    <property type="term" value="F:ATP binding"/>
    <property type="evidence" value="ECO:0007669"/>
    <property type="project" value="UniProtKB-KW"/>
</dbReference>
<dbReference type="PANTHER" id="PTHR45339:SF3">
    <property type="entry name" value="HISTIDINE KINASE"/>
    <property type="match status" value="1"/>
</dbReference>
<dbReference type="PROSITE" id="PS50110">
    <property type="entry name" value="RESPONSE_REGULATORY"/>
    <property type="match status" value="2"/>
</dbReference>
<dbReference type="SUPFAM" id="SSF47384">
    <property type="entry name" value="Homodimeric domain of signal transducing histidine kinase"/>
    <property type="match status" value="1"/>
</dbReference>
<evidence type="ECO:0000256" key="11">
    <source>
        <dbReference type="ARBA" id="ARBA00022989"/>
    </source>
</evidence>
<dbReference type="EC" id="2.7.13.3" evidence="3"/>
<dbReference type="InterPro" id="IPR011123">
    <property type="entry name" value="Y_Y_Y"/>
</dbReference>
<dbReference type="InterPro" id="IPR004358">
    <property type="entry name" value="Sig_transdc_His_kin-like_C"/>
</dbReference>
<feature type="domain" description="Response regulatory" evidence="19">
    <location>
        <begin position="1261"/>
        <end position="1384"/>
    </location>
</feature>
<comment type="caution">
    <text evidence="20">The sequence shown here is derived from an EMBL/GenBank/DDBJ whole genome shotgun (WGS) entry which is preliminary data.</text>
</comment>
<dbReference type="Pfam" id="PF00512">
    <property type="entry name" value="HisKA"/>
    <property type="match status" value="1"/>
</dbReference>
<dbReference type="SMART" id="SM00387">
    <property type="entry name" value="HATPase_c"/>
    <property type="match status" value="1"/>
</dbReference>
<name>A0A5R9Q4H3_9GAMM</name>
<dbReference type="Proteomes" id="UP000309186">
    <property type="component" value="Unassembled WGS sequence"/>
</dbReference>
<organism evidence="20 21">
    <name type="scientific">Pseudoalteromonas phenolica</name>
    <dbReference type="NCBI Taxonomy" id="161398"/>
    <lineage>
        <taxon>Bacteria</taxon>
        <taxon>Pseudomonadati</taxon>
        <taxon>Pseudomonadota</taxon>
        <taxon>Gammaproteobacteria</taxon>
        <taxon>Alteromonadales</taxon>
        <taxon>Pseudoalteromonadaceae</taxon>
        <taxon>Pseudoalteromonas</taxon>
    </lineage>
</organism>
<evidence type="ECO:0000259" key="19">
    <source>
        <dbReference type="PROSITE" id="PS50110"/>
    </source>
</evidence>
<dbReference type="InterPro" id="IPR005467">
    <property type="entry name" value="His_kinase_dom"/>
</dbReference>
<keyword evidence="6" id="KW-0808">Transferase</keyword>